<dbReference type="InterPro" id="IPR040676">
    <property type="entry name" value="DUF5641"/>
</dbReference>
<dbReference type="EMBL" id="CACRXK020006784">
    <property type="protein sequence ID" value="CAB4010431.1"/>
    <property type="molecule type" value="Genomic_DNA"/>
</dbReference>
<proteinExistence type="predicted"/>
<comment type="caution">
    <text evidence="1">The sequence shown here is derived from an EMBL/GenBank/DDBJ whole genome shotgun (WGS) entry which is preliminary data.</text>
</comment>
<sequence>MADLPEDRITPAPPFTHTGVDYFGPFIIKERRKELKRYGAIFTSRRGPVRCLRSDNGSNFVGANKELKRTLEEMDQNSIRIKLRREGIEWQFNPPSASHMGGVWERQIRSTRKGLAGLMYEHGSRLDEESFRTLTCEVEAVINSRSLTVVSNDPSDLHPLTPNHLLTTKSAVILPPPGNFQKHDVYLHCRWRRVQYLVNLFWTRWKKEYLLTLQNRSKWQQLKRNLMTGDVVILKEENTPRNMWPLGLVVHTEQDSQGFIRTVMVKIKETGYKRPISKIVLLLAKEDQ</sequence>
<dbReference type="Proteomes" id="UP001152795">
    <property type="component" value="Unassembled WGS sequence"/>
</dbReference>
<evidence type="ECO:0000313" key="1">
    <source>
        <dbReference type="EMBL" id="CAB4010431.1"/>
    </source>
</evidence>
<organism evidence="1 2">
    <name type="scientific">Paramuricea clavata</name>
    <name type="common">Red gorgonian</name>
    <name type="synonym">Violescent sea-whip</name>
    <dbReference type="NCBI Taxonomy" id="317549"/>
    <lineage>
        <taxon>Eukaryota</taxon>
        <taxon>Metazoa</taxon>
        <taxon>Cnidaria</taxon>
        <taxon>Anthozoa</taxon>
        <taxon>Octocorallia</taxon>
        <taxon>Malacalcyonacea</taxon>
        <taxon>Plexauridae</taxon>
        <taxon>Paramuricea</taxon>
    </lineage>
</organism>
<dbReference type="PANTHER" id="PTHR47331">
    <property type="entry name" value="PHD-TYPE DOMAIN-CONTAINING PROTEIN"/>
    <property type="match status" value="1"/>
</dbReference>
<evidence type="ECO:0000313" key="2">
    <source>
        <dbReference type="Proteomes" id="UP001152795"/>
    </source>
</evidence>
<dbReference type="SUPFAM" id="SSF53098">
    <property type="entry name" value="Ribonuclease H-like"/>
    <property type="match status" value="1"/>
</dbReference>
<accession>A0A6S7IYC2</accession>
<dbReference type="OrthoDB" id="10066543at2759"/>
<dbReference type="Gene3D" id="3.30.420.10">
    <property type="entry name" value="Ribonuclease H-like superfamily/Ribonuclease H"/>
    <property type="match status" value="1"/>
</dbReference>
<dbReference type="AlphaFoldDB" id="A0A6S7IYC2"/>
<dbReference type="InterPro" id="IPR036397">
    <property type="entry name" value="RNaseH_sf"/>
</dbReference>
<name>A0A6S7IYC2_PARCT</name>
<dbReference type="PANTHER" id="PTHR47331:SF5">
    <property type="entry name" value="RIBONUCLEASE H"/>
    <property type="match status" value="1"/>
</dbReference>
<keyword evidence="2" id="KW-1185">Reference proteome</keyword>
<protein>
    <submittedName>
        <fullName evidence="1">PREDICTED: uncharacterized protein LOC107329016</fullName>
    </submittedName>
</protein>
<reference evidence="1" key="1">
    <citation type="submission" date="2020-04" db="EMBL/GenBank/DDBJ databases">
        <authorList>
            <person name="Alioto T."/>
            <person name="Alioto T."/>
            <person name="Gomez Garrido J."/>
        </authorList>
    </citation>
    <scope>NUCLEOTIDE SEQUENCE</scope>
    <source>
        <strain evidence="1">A484AB</strain>
    </source>
</reference>
<dbReference type="InterPro" id="IPR012337">
    <property type="entry name" value="RNaseH-like_sf"/>
</dbReference>
<gene>
    <name evidence="1" type="ORF">PACLA_8A042637</name>
</gene>
<dbReference type="Pfam" id="PF18701">
    <property type="entry name" value="DUF5641"/>
    <property type="match status" value="1"/>
</dbReference>
<dbReference type="GO" id="GO:0003676">
    <property type="term" value="F:nucleic acid binding"/>
    <property type="evidence" value="ECO:0007669"/>
    <property type="project" value="InterPro"/>
</dbReference>